<keyword evidence="3" id="KW-1185">Reference proteome</keyword>
<name>A0A6A5ZV11_9PLEO</name>
<evidence type="ECO:0000256" key="1">
    <source>
        <dbReference type="SAM" id="MobiDB-lite"/>
    </source>
</evidence>
<feature type="region of interest" description="Disordered" evidence="1">
    <location>
        <begin position="14"/>
        <end position="62"/>
    </location>
</feature>
<accession>A0A6A5ZV11</accession>
<dbReference type="RefSeq" id="XP_033517956.1">
    <property type="nucleotide sequence ID" value="XM_033671943.1"/>
</dbReference>
<organism evidence="2 3">
    <name type="scientific">Dothidotthia symphoricarpi CBS 119687</name>
    <dbReference type="NCBI Taxonomy" id="1392245"/>
    <lineage>
        <taxon>Eukaryota</taxon>
        <taxon>Fungi</taxon>
        <taxon>Dikarya</taxon>
        <taxon>Ascomycota</taxon>
        <taxon>Pezizomycotina</taxon>
        <taxon>Dothideomycetes</taxon>
        <taxon>Pleosporomycetidae</taxon>
        <taxon>Pleosporales</taxon>
        <taxon>Dothidotthiaceae</taxon>
        <taxon>Dothidotthia</taxon>
    </lineage>
</organism>
<dbReference type="AlphaFoldDB" id="A0A6A5ZV11"/>
<evidence type="ECO:0000313" key="3">
    <source>
        <dbReference type="Proteomes" id="UP000799771"/>
    </source>
</evidence>
<sequence>MLATASFSSHYDARPRAPAMTEVSPAPIPGAAISAGSRLDRKPSRDAHMDADDQHADWEDGSMTSSAVALGISGTTDTMNTGIRRCWWPETCLEGVLIAAQPVIVIRMAHWMLPWVAGMKRQPSLEVASGISIVAPNALIAITTPTTIATPTATAPTVEMLPRKPPPGAPSNERPHCTQNKPKLSAAENGPGMSLSMPLPEAPSLECYCTGHVREQTTAGDDYNNGAVDT</sequence>
<protein>
    <submittedName>
        <fullName evidence="2">Uncharacterized protein</fullName>
    </submittedName>
</protein>
<feature type="compositionally biased region" description="Basic and acidic residues" evidence="1">
    <location>
        <begin position="38"/>
        <end position="58"/>
    </location>
</feature>
<evidence type="ECO:0000313" key="2">
    <source>
        <dbReference type="EMBL" id="KAF2123562.1"/>
    </source>
</evidence>
<dbReference type="EMBL" id="ML977525">
    <property type="protein sequence ID" value="KAF2123562.1"/>
    <property type="molecule type" value="Genomic_DNA"/>
</dbReference>
<gene>
    <name evidence="2" type="ORF">P153DRAFT_401812</name>
</gene>
<feature type="region of interest" description="Disordered" evidence="1">
    <location>
        <begin position="151"/>
        <end position="198"/>
    </location>
</feature>
<proteinExistence type="predicted"/>
<dbReference type="GeneID" id="54412375"/>
<dbReference type="Proteomes" id="UP000799771">
    <property type="component" value="Unassembled WGS sequence"/>
</dbReference>
<reference evidence="2" key="1">
    <citation type="journal article" date="2020" name="Stud. Mycol.">
        <title>101 Dothideomycetes genomes: a test case for predicting lifestyles and emergence of pathogens.</title>
        <authorList>
            <person name="Haridas S."/>
            <person name="Albert R."/>
            <person name="Binder M."/>
            <person name="Bloem J."/>
            <person name="Labutti K."/>
            <person name="Salamov A."/>
            <person name="Andreopoulos B."/>
            <person name="Baker S."/>
            <person name="Barry K."/>
            <person name="Bills G."/>
            <person name="Bluhm B."/>
            <person name="Cannon C."/>
            <person name="Castanera R."/>
            <person name="Culley D."/>
            <person name="Daum C."/>
            <person name="Ezra D."/>
            <person name="Gonzalez J."/>
            <person name="Henrissat B."/>
            <person name="Kuo A."/>
            <person name="Liang C."/>
            <person name="Lipzen A."/>
            <person name="Lutzoni F."/>
            <person name="Magnuson J."/>
            <person name="Mondo S."/>
            <person name="Nolan M."/>
            <person name="Ohm R."/>
            <person name="Pangilinan J."/>
            <person name="Park H.-J."/>
            <person name="Ramirez L."/>
            <person name="Alfaro M."/>
            <person name="Sun H."/>
            <person name="Tritt A."/>
            <person name="Yoshinaga Y."/>
            <person name="Zwiers L.-H."/>
            <person name="Turgeon B."/>
            <person name="Goodwin S."/>
            <person name="Spatafora J."/>
            <person name="Crous P."/>
            <person name="Grigoriev I."/>
        </authorList>
    </citation>
    <scope>NUCLEOTIDE SEQUENCE</scope>
    <source>
        <strain evidence="2">CBS 119687</strain>
    </source>
</reference>